<dbReference type="AlphaFoldDB" id="A0AAD9QIB7"/>
<dbReference type="PROSITE" id="PS50097">
    <property type="entry name" value="BTB"/>
    <property type="match status" value="1"/>
</dbReference>
<dbReference type="SUPFAM" id="SSF54695">
    <property type="entry name" value="POZ domain"/>
    <property type="match status" value="1"/>
</dbReference>
<accession>A0AAD9QIB7</accession>
<evidence type="ECO:0000256" key="2">
    <source>
        <dbReference type="ARBA" id="ARBA00022737"/>
    </source>
</evidence>
<dbReference type="InterPro" id="IPR000210">
    <property type="entry name" value="BTB/POZ_dom"/>
</dbReference>
<dbReference type="EMBL" id="JARQWQ010000031">
    <property type="protein sequence ID" value="KAK2561810.1"/>
    <property type="molecule type" value="Genomic_DNA"/>
</dbReference>
<dbReference type="Gene3D" id="3.30.710.10">
    <property type="entry name" value="Potassium Channel Kv1.1, Chain A"/>
    <property type="match status" value="1"/>
</dbReference>
<dbReference type="Pfam" id="PF01344">
    <property type="entry name" value="Kelch_1"/>
    <property type="match status" value="2"/>
</dbReference>
<dbReference type="Pfam" id="PF00651">
    <property type="entry name" value="BTB"/>
    <property type="match status" value="1"/>
</dbReference>
<dbReference type="SUPFAM" id="SSF117281">
    <property type="entry name" value="Kelch motif"/>
    <property type="match status" value="2"/>
</dbReference>
<reference evidence="4" key="2">
    <citation type="journal article" date="2023" name="Science">
        <title>Genomic signatures of disease resistance in endangered staghorn corals.</title>
        <authorList>
            <person name="Vollmer S.V."/>
            <person name="Selwyn J.D."/>
            <person name="Despard B.A."/>
            <person name="Roesel C.L."/>
        </authorList>
    </citation>
    <scope>NUCLEOTIDE SEQUENCE</scope>
    <source>
        <strain evidence="4">K2</strain>
    </source>
</reference>
<dbReference type="InterPro" id="IPR006652">
    <property type="entry name" value="Kelch_1"/>
</dbReference>
<evidence type="ECO:0000313" key="4">
    <source>
        <dbReference type="EMBL" id="KAK2561810.1"/>
    </source>
</evidence>
<feature type="domain" description="BTB" evidence="3">
    <location>
        <begin position="33"/>
        <end position="102"/>
    </location>
</feature>
<name>A0AAD9QIB7_ACRCE</name>
<evidence type="ECO:0000259" key="3">
    <source>
        <dbReference type="PROSITE" id="PS50097"/>
    </source>
</evidence>
<protein>
    <submittedName>
        <fullName evidence="4">Kelch-like protein 12</fullName>
    </submittedName>
</protein>
<evidence type="ECO:0000256" key="1">
    <source>
        <dbReference type="ARBA" id="ARBA00022441"/>
    </source>
</evidence>
<dbReference type="Gene3D" id="2.120.10.80">
    <property type="entry name" value="Kelch-type beta propeller"/>
    <property type="match status" value="2"/>
</dbReference>
<evidence type="ECO:0000313" key="5">
    <source>
        <dbReference type="Proteomes" id="UP001249851"/>
    </source>
</evidence>
<dbReference type="InterPro" id="IPR011705">
    <property type="entry name" value="BACK"/>
</dbReference>
<dbReference type="PANTHER" id="PTHR45632:SF17">
    <property type="entry name" value="KELCH-LIKE PROTEIN 31"/>
    <property type="match status" value="1"/>
</dbReference>
<keyword evidence="1" id="KW-0880">Kelch repeat</keyword>
<organism evidence="4 5">
    <name type="scientific">Acropora cervicornis</name>
    <name type="common">Staghorn coral</name>
    <dbReference type="NCBI Taxonomy" id="6130"/>
    <lineage>
        <taxon>Eukaryota</taxon>
        <taxon>Metazoa</taxon>
        <taxon>Cnidaria</taxon>
        <taxon>Anthozoa</taxon>
        <taxon>Hexacorallia</taxon>
        <taxon>Scleractinia</taxon>
        <taxon>Astrocoeniina</taxon>
        <taxon>Acroporidae</taxon>
        <taxon>Acropora</taxon>
    </lineage>
</organism>
<dbReference type="InterPro" id="IPR011333">
    <property type="entry name" value="SKP1/BTB/POZ_sf"/>
</dbReference>
<proteinExistence type="predicted"/>
<dbReference type="SMART" id="SM00875">
    <property type="entry name" value="BACK"/>
    <property type="match status" value="1"/>
</dbReference>
<dbReference type="Pfam" id="PF07707">
    <property type="entry name" value="BACK"/>
    <property type="match status" value="1"/>
</dbReference>
<comment type="caution">
    <text evidence="4">The sequence shown here is derived from an EMBL/GenBank/DDBJ whole genome shotgun (WGS) entry which is preliminary data.</text>
</comment>
<dbReference type="SMART" id="SM00612">
    <property type="entry name" value="Kelch"/>
    <property type="match status" value="3"/>
</dbReference>
<reference evidence="4" key="1">
    <citation type="journal article" date="2023" name="G3 (Bethesda)">
        <title>Whole genome assembly and annotation of the endangered Caribbean coral Acropora cervicornis.</title>
        <authorList>
            <person name="Selwyn J.D."/>
            <person name="Vollmer S.V."/>
        </authorList>
    </citation>
    <scope>NUCLEOTIDE SEQUENCE</scope>
    <source>
        <strain evidence="4">K2</strain>
    </source>
</reference>
<dbReference type="Proteomes" id="UP001249851">
    <property type="component" value="Unassembled WGS sequence"/>
</dbReference>
<dbReference type="Gene3D" id="1.25.40.420">
    <property type="match status" value="1"/>
</dbReference>
<keyword evidence="2" id="KW-0677">Repeat</keyword>
<dbReference type="FunFam" id="1.25.40.420:FF:000001">
    <property type="entry name" value="Kelch-like family member 12"/>
    <property type="match status" value="1"/>
</dbReference>
<keyword evidence="5" id="KW-1185">Reference proteome</keyword>
<dbReference type="SMART" id="SM00225">
    <property type="entry name" value="BTB"/>
    <property type="match status" value="1"/>
</dbReference>
<dbReference type="PANTHER" id="PTHR45632">
    <property type="entry name" value="LD33804P"/>
    <property type="match status" value="1"/>
</dbReference>
<sequence>MEAVSHSMSANPSQHREELIERINALRANQRFSDVTVVVKGEEFQAHKIVLAAASPFFLSLLESQMKERTENMIKIELEEATASVMEEVLAYVYTGNASLTAENCHDLIATADFLLLPGLEAMAEDFLKRHLTVENCIFNYYFAEKYQCCGLKGESCKMINENFRKVMETADFLGLDENQVMYWVSSDDVVVETEEDIFEGIIQWVLHNRGEREENFPKLLRQVRVPSISHEYLVNRLLNEELIKTNLECFNFVMECVKLIFNCTAESSIKPARKCLKGNEDVIFVCGLREALCYLPDENKWHKLMSTTLEHKGHSIIQYRDRVYVFSSQQVEENRSHVVEYYMPSTNYWGTIQTKFDYSSWEQFTGLFVLDDNRGLWILTKHRNNDYIYEYNPNKNIWLGSYRRLWRSGACFVSDGHCIFTIGGASSENETVTVTTEVDKFFPAHKTENRRVEYEEVASLNEARYDAFGATMNGKIYVAGGKQELFVDNSDLASCEVYDPSTDEWQVMPSLNFPRYSASMVCFKGTLYVVGGMKSVSEYGELSVEMFDSGVNEWRMKSTIPTGDKDIHYKACFATVRSGLVGLSERMPSEGCSLERMPSEGCILESSESRYP</sequence>
<gene>
    <name evidence="4" type="ORF">P5673_015196</name>
</gene>
<dbReference type="InterPro" id="IPR015915">
    <property type="entry name" value="Kelch-typ_b-propeller"/>
</dbReference>